<dbReference type="GO" id="GO:0015565">
    <property type="term" value="F:threonine efflux transmembrane transporter activity"/>
    <property type="evidence" value="ECO:0007669"/>
    <property type="project" value="TreeGrafter"/>
</dbReference>
<protein>
    <submittedName>
        <fullName evidence="4">Inner membrane transporter RhtA</fullName>
    </submittedName>
</protein>
<accession>A0A1N6EQS3</accession>
<dbReference type="OrthoDB" id="9815120at2"/>
<organism evidence="4 5">
    <name type="scientific">Agromyces cerinus subsp. cerinus</name>
    <dbReference type="NCBI Taxonomy" id="232089"/>
    <lineage>
        <taxon>Bacteria</taxon>
        <taxon>Bacillati</taxon>
        <taxon>Actinomycetota</taxon>
        <taxon>Actinomycetes</taxon>
        <taxon>Micrococcales</taxon>
        <taxon>Microbacteriaceae</taxon>
        <taxon>Agromyces</taxon>
    </lineage>
</organism>
<feature type="transmembrane region" description="Helical" evidence="2">
    <location>
        <begin position="212"/>
        <end position="234"/>
    </location>
</feature>
<feature type="transmembrane region" description="Helical" evidence="2">
    <location>
        <begin position="146"/>
        <end position="164"/>
    </location>
</feature>
<evidence type="ECO:0000313" key="5">
    <source>
        <dbReference type="Proteomes" id="UP000184699"/>
    </source>
</evidence>
<evidence type="ECO:0000256" key="2">
    <source>
        <dbReference type="SAM" id="Phobius"/>
    </source>
</evidence>
<dbReference type="Proteomes" id="UP000184699">
    <property type="component" value="Unassembled WGS sequence"/>
</dbReference>
<comment type="similarity">
    <text evidence="1">Belongs to the EamA transporter family.</text>
</comment>
<dbReference type="GO" id="GO:0005886">
    <property type="term" value="C:plasma membrane"/>
    <property type="evidence" value="ECO:0007669"/>
    <property type="project" value="TreeGrafter"/>
</dbReference>
<keyword evidence="5" id="KW-1185">Reference proteome</keyword>
<feature type="transmembrane region" description="Helical" evidence="2">
    <location>
        <begin position="268"/>
        <end position="287"/>
    </location>
</feature>
<dbReference type="AlphaFoldDB" id="A0A1N6EQS3"/>
<proteinExistence type="inferred from homology"/>
<gene>
    <name evidence="4" type="ORF">SAMN05443544_1367</name>
</gene>
<evidence type="ECO:0000313" key="4">
    <source>
        <dbReference type="EMBL" id="SIN85273.1"/>
    </source>
</evidence>
<evidence type="ECO:0000259" key="3">
    <source>
        <dbReference type="Pfam" id="PF00892"/>
    </source>
</evidence>
<dbReference type="InterPro" id="IPR000620">
    <property type="entry name" value="EamA_dom"/>
</dbReference>
<dbReference type="PANTHER" id="PTHR22911">
    <property type="entry name" value="ACYL-MALONYL CONDENSING ENZYME-RELATED"/>
    <property type="match status" value="1"/>
</dbReference>
<dbReference type="SUPFAM" id="SSF103481">
    <property type="entry name" value="Multidrug resistance efflux transporter EmrE"/>
    <property type="match status" value="2"/>
</dbReference>
<feature type="domain" description="EamA" evidence="3">
    <location>
        <begin position="146"/>
        <end position="278"/>
    </location>
</feature>
<dbReference type="InterPro" id="IPR037185">
    <property type="entry name" value="EmrE-like"/>
</dbReference>
<dbReference type="Pfam" id="PF00892">
    <property type="entry name" value="EamA"/>
    <property type="match status" value="1"/>
</dbReference>
<sequence>MQTSRTTLRRALLGFGVLLIASTSVQVSAVISHGMFDRLGPLGVSGLRFAIAAMLAAAIIRPRLGGRNRAEWLALLAYGTSIAAMNVCFHVALEFVPLGVAITVEFLGPFLLAALGVRRPRLAIFPLLGLGGVALIARPTPEVNPIGLIAAGVAGVSLAAYTLLAERIGRTTPADRPQSRPLHDLTIAVVVAAVLTAPFGIAALPSVETGDLAPLGVAAVLGVLIAFGCDMLAVRLTSARTVAVLFSFDPALAAIIGMLLLGQLLDPLTIAGIVLVCVAGGATIHLASAAQRPAADG</sequence>
<dbReference type="PANTHER" id="PTHR22911:SF37">
    <property type="entry name" value="THREONINE_HOMOSERINE EXPORTER RHTA"/>
    <property type="match status" value="1"/>
</dbReference>
<reference evidence="5" key="1">
    <citation type="submission" date="2016-11" db="EMBL/GenBank/DDBJ databases">
        <authorList>
            <person name="Varghese N."/>
            <person name="Submissions S."/>
        </authorList>
    </citation>
    <scope>NUCLEOTIDE SEQUENCE [LARGE SCALE GENOMIC DNA]</scope>
    <source>
        <strain evidence="5">DSM 8595</strain>
    </source>
</reference>
<feature type="transmembrane region" description="Helical" evidence="2">
    <location>
        <begin position="185"/>
        <end position="206"/>
    </location>
</feature>
<feature type="transmembrane region" description="Helical" evidence="2">
    <location>
        <begin position="241"/>
        <end position="262"/>
    </location>
</feature>
<feature type="transmembrane region" description="Helical" evidence="2">
    <location>
        <begin position="98"/>
        <end position="115"/>
    </location>
</feature>
<feature type="transmembrane region" description="Helical" evidence="2">
    <location>
        <begin position="39"/>
        <end position="60"/>
    </location>
</feature>
<keyword evidence="2" id="KW-1133">Transmembrane helix</keyword>
<dbReference type="RefSeq" id="WP_074259621.1">
    <property type="nucleotide sequence ID" value="NZ_FSRJ01000002.1"/>
</dbReference>
<keyword evidence="2" id="KW-0472">Membrane</keyword>
<feature type="transmembrane region" description="Helical" evidence="2">
    <location>
        <begin position="72"/>
        <end position="92"/>
    </location>
</feature>
<feature type="transmembrane region" description="Helical" evidence="2">
    <location>
        <begin position="122"/>
        <end position="140"/>
    </location>
</feature>
<evidence type="ECO:0000256" key="1">
    <source>
        <dbReference type="ARBA" id="ARBA00007362"/>
    </source>
</evidence>
<keyword evidence="2" id="KW-0812">Transmembrane</keyword>
<dbReference type="EMBL" id="FSRJ01000002">
    <property type="protein sequence ID" value="SIN85273.1"/>
    <property type="molecule type" value="Genomic_DNA"/>
</dbReference>
<name>A0A1N6EQS3_9MICO</name>
<dbReference type="STRING" id="232089.SAMN05443544_1367"/>